<reference evidence="4 5" key="1">
    <citation type="submission" date="2006-10" db="EMBL/GenBank/DDBJ databases">
        <title>Complete sequence of Syntrophobacter fumaroxidans MPOB.</title>
        <authorList>
            <consortium name="US DOE Joint Genome Institute"/>
            <person name="Copeland A."/>
            <person name="Lucas S."/>
            <person name="Lapidus A."/>
            <person name="Barry K."/>
            <person name="Detter J.C."/>
            <person name="Glavina del Rio T."/>
            <person name="Hammon N."/>
            <person name="Israni S."/>
            <person name="Pitluck S."/>
            <person name="Goltsman E.G."/>
            <person name="Martinez M."/>
            <person name="Schmutz J."/>
            <person name="Larimer F."/>
            <person name="Land M."/>
            <person name="Hauser L."/>
            <person name="Kyrpides N."/>
            <person name="Kim E."/>
            <person name="Boone D.R."/>
            <person name="Brockman F."/>
            <person name="Culley D."/>
            <person name="Ferry J."/>
            <person name="Gunsalus R."/>
            <person name="McInerney M.J."/>
            <person name="Morrison M."/>
            <person name="Plugge C."/>
            <person name="Rohlin L."/>
            <person name="Scholten J."/>
            <person name="Sieber J."/>
            <person name="Stams A.J.M."/>
            <person name="Worm P."/>
            <person name="Henstra A.M."/>
            <person name="Richardson P."/>
        </authorList>
    </citation>
    <scope>NUCLEOTIDE SEQUENCE [LARGE SCALE GENOMIC DNA]</scope>
    <source>
        <strain evidence="5">DSM 10017 / MPOB</strain>
    </source>
</reference>
<dbReference type="EMBL" id="CP000478">
    <property type="protein sequence ID" value="ABK19386.1"/>
    <property type="molecule type" value="Genomic_DNA"/>
</dbReference>
<proteinExistence type="predicted"/>
<keyword evidence="1" id="KW-0596">Phosphopantetheine</keyword>
<dbReference type="InParanoid" id="A0LPN4"/>
<evidence type="ECO:0000256" key="2">
    <source>
        <dbReference type="ARBA" id="ARBA00022553"/>
    </source>
</evidence>
<dbReference type="PROSITE" id="PS00012">
    <property type="entry name" value="PHOSPHOPANTETHEINE"/>
    <property type="match status" value="1"/>
</dbReference>
<dbReference type="InterPro" id="IPR036736">
    <property type="entry name" value="ACP-like_sf"/>
</dbReference>
<dbReference type="Gene3D" id="1.10.1200.10">
    <property type="entry name" value="ACP-like"/>
    <property type="match status" value="1"/>
</dbReference>
<dbReference type="AlphaFoldDB" id="A0LPN4"/>
<evidence type="ECO:0000259" key="3">
    <source>
        <dbReference type="PROSITE" id="PS50075"/>
    </source>
</evidence>
<evidence type="ECO:0000313" key="5">
    <source>
        <dbReference type="Proteomes" id="UP000001784"/>
    </source>
</evidence>
<name>A0LPN4_SYNFM</name>
<dbReference type="PROSITE" id="PS50075">
    <property type="entry name" value="CARRIER"/>
    <property type="match status" value="1"/>
</dbReference>
<dbReference type="eggNOG" id="COG0236">
    <property type="taxonomic scope" value="Bacteria"/>
</dbReference>
<dbReference type="InterPro" id="IPR009081">
    <property type="entry name" value="PP-bd_ACP"/>
</dbReference>
<evidence type="ECO:0000256" key="1">
    <source>
        <dbReference type="ARBA" id="ARBA00022450"/>
    </source>
</evidence>
<dbReference type="InterPro" id="IPR006162">
    <property type="entry name" value="Ppantetheine_attach_site"/>
</dbReference>
<protein>
    <submittedName>
        <fullName evidence="4">Phosphopantetheine-binding</fullName>
    </submittedName>
</protein>
<dbReference type="HOGENOM" id="CLU_154432_0_0_7"/>
<dbReference type="GO" id="GO:0016020">
    <property type="term" value="C:membrane"/>
    <property type="evidence" value="ECO:0007669"/>
    <property type="project" value="GOC"/>
</dbReference>
<dbReference type="STRING" id="335543.Sfum_3716"/>
<keyword evidence="2" id="KW-0597">Phosphoprotein</keyword>
<evidence type="ECO:0000313" key="4">
    <source>
        <dbReference type="EMBL" id="ABK19386.1"/>
    </source>
</evidence>
<dbReference type="Proteomes" id="UP000001784">
    <property type="component" value="Chromosome"/>
</dbReference>
<dbReference type="RefSeq" id="WP_011700511.1">
    <property type="nucleotide sequence ID" value="NC_008554.1"/>
</dbReference>
<dbReference type="SUPFAM" id="SSF47336">
    <property type="entry name" value="ACP-like"/>
    <property type="match status" value="1"/>
</dbReference>
<organism evidence="4 5">
    <name type="scientific">Syntrophobacter fumaroxidans (strain DSM 10017 / MPOB)</name>
    <dbReference type="NCBI Taxonomy" id="335543"/>
    <lineage>
        <taxon>Bacteria</taxon>
        <taxon>Pseudomonadati</taxon>
        <taxon>Thermodesulfobacteriota</taxon>
        <taxon>Syntrophobacteria</taxon>
        <taxon>Syntrophobacterales</taxon>
        <taxon>Syntrophobacteraceae</taxon>
        <taxon>Syntrophobacter</taxon>
    </lineage>
</organism>
<dbReference type="GO" id="GO:0036104">
    <property type="term" value="P:Kdo2-lipid A biosynthetic process"/>
    <property type="evidence" value="ECO:0007669"/>
    <property type="project" value="UniProtKB-UniPathway"/>
</dbReference>
<accession>A0LPN4</accession>
<gene>
    <name evidence="4" type="ordered locus">Sfum_3716</name>
</gene>
<sequence length="124" mass="13832" precursor="true">MDVFQGIRESLTEILDVDTEEITPETYLMRDLGAESIDQLELSVALNARFGIEINDDQLFLRTLRACLNEAAEHRGDAAVHLGERFPFLGRDRIGEVLATLDGGPVLKVKDLVAYTSWRLGTGR</sequence>
<dbReference type="UniPathway" id="UPA00360"/>
<keyword evidence="5" id="KW-1185">Reference proteome</keyword>
<dbReference type="KEGG" id="sfu:Sfum_3716"/>
<dbReference type="Pfam" id="PF00550">
    <property type="entry name" value="PP-binding"/>
    <property type="match status" value="1"/>
</dbReference>
<feature type="domain" description="Carrier" evidence="3">
    <location>
        <begin position="1"/>
        <end position="79"/>
    </location>
</feature>